<feature type="region of interest" description="Disordered" evidence="2">
    <location>
        <begin position="323"/>
        <end position="423"/>
    </location>
</feature>
<sequence length="423" mass="45243">MDRSPLYLAAVASSAVPGLDPVTVEALPSLPYDRFDVAFVRDTEHRRWVVRAPRTATAGAELESAIAITALLARRVGFSVPGPKGFFDLGDSGRASVYPFLPGDPIDLGEVPDRRGLAGDIGRVMATVHNLDVALADEAGLPSYDADACRTRRLADLDRAATTGRVPTSLLTRWEQALEDVTLWRFAPALVHGALSGDALLVTFDDDDAASGRVRGVVGWEHAQVSDPAEDFAAVVDQASPGVVDRIMEAYAHARLERPDPHLLVRARLLSELDLLHQLMEALARGDDAAVEGLSSRLRRLDEVVHALEESSDDYQRLSLTPVSVRSRPAPPPAVDEDEDDDELPGITAPGHLGVEADGPMAAGSDGETVALDEVADDGDANREDEVDDVGGDPRSEATDDATPAHRVGARAETVEIRLDPQH</sequence>
<dbReference type="HOGENOM" id="CLU_041664_0_0_11"/>
<feature type="compositionally biased region" description="Acidic residues" evidence="2">
    <location>
        <begin position="335"/>
        <end position="344"/>
    </location>
</feature>
<feature type="coiled-coil region" evidence="1">
    <location>
        <begin position="291"/>
        <end position="318"/>
    </location>
</feature>
<dbReference type="Gene3D" id="3.90.1200.10">
    <property type="match status" value="1"/>
</dbReference>
<dbReference type="EMBL" id="CAIZ01000010">
    <property type="protein sequence ID" value="CCH68562.1"/>
    <property type="molecule type" value="Genomic_DNA"/>
</dbReference>
<evidence type="ECO:0000313" key="5">
    <source>
        <dbReference type="Proteomes" id="UP000013167"/>
    </source>
</evidence>
<dbReference type="Proteomes" id="UP000013167">
    <property type="component" value="Unassembled WGS sequence"/>
</dbReference>
<dbReference type="RefSeq" id="WP_010851466.1">
    <property type="nucleotide sequence ID" value="NZ_HF570956.1"/>
</dbReference>
<keyword evidence="5" id="KW-1185">Reference proteome</keyword>
<gene>
    <name evidence="4" type="ORF">BN10_1070002</name>
</gene>
<evidence type="ECO:0000313" key="4">
    <source>
        <dbReference type="EMBL" id="CCH68562.1"/>
    </source>
</evidence>
<feature type="domain" description="Aminoglycoside phosphotransferase" evidence="3">
    <location>
        <begin position="36"/>
        <end position="259"/>
    </location>
</feature>
<comment type="caution">
    <text evidence="4">The sequence shown here is derived from an EMBL/GenBank/DDBJ whole genome shotgun (WGS) entry which is preliminary data.</text>
</comment>
<keyword evidence="4" id="KW-0808">Transferase</keyword>
<evidence type="ECO:0000259" key="3">
    <source>
        <dbReference type="Pfam" id="PF01636"/>
    </source>
</evidence>
<dbReference type="Pfam" id="PF01636">
    <property type="entry name" value="APH"/>
    <property type="match status" value="1"/>
</dbReference>
<dbReference type="STRING" id="1193181.BN10_1070002"/>
<evidence type="ECO:0000256" key="1">
    <source>
        <dbReference type="SAM" id="Coils"/>
    </source>
</evidence>
<feature type="compositionally biased region" description="Basic and acidic residues" evidence="2">
    <location>
        <begin position="413"/>
        <end position="423"/>
    </location>
</feature>
<dbReference type="GO" id="GO:0016740">
    <property type="term" value="F:transferase activity"/>
    <property type="evidence" value="ECO:0007669"/>
    <property type="project" value="UniProtKB-KW"/>
</dbReference>
<accession>N0DXM6</accession>
<organism evidence="4 5">
    <name type="scientific">Phycicoccus elongatus Lp2</name>
    <dbReference type="NCBI Taxonomy" id="1193181"/>
    <lineage>
        <taxon>Bacteria</taxon>
        <taxon>Bacillati</taxon>
        <taxon>Actinomycetota</taxon>
        <taxon>Actinomycetes</taxon>
        <taxon>Micrococcales</taxon>
        <taxon>Intrasporangiaceae</taxon>
        <taxon>Phycicoccus</taxon>
    </lineage>
</organism>
<dbReference type="AlphaFoldDB" id="N0DXM6"/>
<dbReference type="InterPro" id="IPR002575">
    <property type="entry name" value="Aminoglycoside_PTrfase"/>
</dbReference>
<evidence type="ECO:0000256" key="2">
    <source>
        <dbReference type="SAM" id="MobiDB-lite"/>
    </source>
</evidence>
<keyword evidence="1" id="KW-0175">Coiled coil</keyword>
<feature type="compositionally biased region" description="Acidic residues" evidence="2">
    <location>
        <begin position="374"/>
        <end position="391"/>
    </location>
</feature>
<reference evidence="4 5" key="1">
    <citation type="journal article" date="2013" name="ISME J.">
        <title>A metabolic model for members of the genus Tetrasphaera involved in enhanced biological phosphorus removal.</title>
        <authorList>
            <person name="Kristiansen R."/>
            <person name="Nguyen H.T.T."/>
            <person name="Saunders A.M."/>
            <person name="Nielsen J.L."/>
            <person name="Wimmer R."/>
            <person name="Le V.Q."/>
            <person name="McIlroy S.J."/>
            <person name="Petrovski S."/>
            <person name="Seviour R.J."/>
            <person name="Calteau A."/>
            <person name="Nielsen K.L."/>
            <person name="Nielsen P.H."/>
        </authorList>
    </citation>
    <scope>NUCLEOTIDE SEQUENCE [LARGE SCALE GENOMIC DNA]</scope>
    <source>
        <strain evidence="4 5">Lp2</strain>
    </source>
</reference>
<dbReference type="eggNOG" id="COG3173">
    <property type="taxonomic scope" value="Bacteria"/>
</dbReference>
<protein>
    <submittedName>
        <fullName evidence="4">Macrolide 2'-phosphotransferase</fullName>
    </submittedName>
</protein>
<dbReference type="InterPro" id="IPR011009">
    <property type="entry name" value="Kinase-like_dom_sf"/>
</dbReference>
<proteinExistence type="predicted"/>
<dbReference type="SUPFAM" id="SSF56112">
    <property type="entry name" value="Protein kinase-like (PK-like)"/>
    <property type="match status" value="1"/>
</dbReference>
<name>N0DXM6_9MICO</name>